<gene>
    <name evidence="1" type="ORF">V5799_010187</name>
</gene>
<organism evidence="1 2">
    <name type="scientific">Amblyomma americanum</name>
    <name type="common">Lone star tick</name>
    <dbReference type="NCBI Taxonomy" id="6943"/>
    <lineage>
        <taxon>Eukaryota</taxon>
        <taxon>Metazoa</taxon>
        <taxon>Ecdysozoa</taxon>
        <taxon>Arthropoda</taxon>
        <taxon>Chelicerata</taxon>
        <taxon>Arachnida</taxon>
        <taxon>Acari</taxon>
        <taxon>Parasitiformes</taxon>
        <taxon>Ixodida</taxon>
        <taxon>Ixodoidea</taxon>
        <taxon>Ixodidae</taxon>
        <taxon>Amblyomminae</taxon>
        <taxon>Amblyomma</taxon>
    </lineage>
</organism>
<dbReference type="Proteomes" id="UP001321473">
    <property type="component" value="Unassembled WGS sequence"/>
</dbReference>
<evidence type="ECO:0000313" key="1">
    <source>
        <dbReference type="EMBL" id="KAK8783449.1"/>
    </source>
</evidence>
<dbReference type="EMBL" id="JARKHS020005545">
    <property type="protein sequence ID" value="KAK8783449.1"/>
    <property type="molecule type" value="Genomic_DNA"/>
</dbReference>
<evidence type="ECO:0000313" key="2">
    <source>
        <dbReference type="Proteomes" id="UP001321473"/>
    </source>
</evidence>
<dbReference type="AlphaFoldDB" id="A0AAQ4F8S4"/>
<keyword evidence="2" id="KW-1185">Reference proteome</keyword>
<protein>
    <submittedName>
        <fullName evidence="1">Uncharacterized protein</fullName>
    </submittedName>
</protein>
<accession>A0AAQ4F8S4</accession>
<sequence length="74" mass="8636">MRGRVRPGKEEGAKCNIEHTDPCTQLGDGNCTCVARNDEWGRKRKVRITQYLFESTANEKLNTYEDEEQNFQRI</sequence>
<reference evidence="1 2" key="1">
    <citation type="journal article" date="2023" name="Arcadia Sci">
        <title>De novo assembly of a long-read Amblyomma americanum tick genome.</title>
        <authorList>
            <person name="Chou S."/>
            <person name="Poskanzer K.E."/>
            <person name="Rollins M."/>
            <person name="Thuy-Boun P.S."/>
        </authorList>
    </citation>
    <scope>NUCLEOTIDE SEQUENCE [LARGE SCALE GENOMIC DNA]</scope>
    <source>
        <strain evidence="1">F_SG_1</strain>
        <tissue evidence="1">Salivary glands</tissue>
    </source>
</reference>
<proteinExistence type="predicted"/>
<comment type="caution">
    <text evidence="1">The sequence shown here is derived from an EMBL/GenBank/DDBJ whole genome shotgun (WGS) entry which is preliminary data.</text>
</comment>
<name>A0AAQ4F8S4_AMBAM</name>